<evidence type="ECO:0000256" key="2">
    <source>
        <dbReference type="ARBA" id="ARBA00009671"/>
    </source>
</evidence>
<comment type="subcellular location">
    <subcellularLocation>
        <location evidence="1 6">Membrane</location>
        <topology evidence="1 6">Multi-pass membrane protein</topology>
    </subcellularLocation>
</comment>
<feature type="transmembrane region" description="Helical" evidence="6">
    <location>
        <begin position="223"/>
        <end position="244"/>
    </location>
</feature>
<feature type="domain" description="Anoctamin transmembrane" evidence="7">
    <location>
        <begin position="212"/>
        <end position="299"/>
    </location>
</feature>
<keyword evidence="4 6" id="KW-1133">Transmembrane helix</keyword>
<feature type="non-terminal residue" evidence="8">
    <location>
        <position position="299"/>
    </location>
</feature>
<dbReference type="Pfam" id="PF04547">
    <property type="entry name" value="Anoctamin"/>
    <property type="match status" value="1"/>
</dbReference>
<feature type="transmembrane region" description="Helical" evidence="6">
    <location>
        <begin position="250"/>
        <end position="270"/>
    </location>
</feature>
<evidence type="ECO:0000259" key="7">
    <source>
        <dbReference type="Pfam" id="PF04547"/>
    </source>
</evidence>
<protein>
    <recommendedName>
        <fullName evidence="6">Anoctamin</fullName>
    </recommendedName>
</protein>
<evidence type="ECO:0000313" key="8">
    <source>
        <dbReference type="EMBL" id="ERL84032.1"/>
    </source>
</evidence>
<dbReference type="PANTHER" id="PTHR12308:SF51">
    <property type="entry name" value="ANOCTAMIN-8"/>
    <property type="match status" value="1"/>
</dbReference>
<dbReference type="AlphaFoldDB" id="U4TTE4"/>
<dbReference type="InterPro" id="IPR007632">
    <property type="entry name" value="Anoctamin"/>
</dbReference>
<proteinExistence type="inferred from homology"/>
<evidence type="ECO:0000256" key="6">
    <source>
        <dbReference type="RuleBase" id="RU280814"/>
    </source>
</evidence>
<evidence type="ECO:0000256" key="3">
    <source>
        <dbReference type="ARBA" id="ARBA00022692"/>
    </source>
</evidence>
<sequence length="299" mass="34268">MLPQVFIAASELLKKKIPCAGHFLAPKRLWLKRVSTPNCDLVVCFPPGTDDQFLLWLLPKLKQSTGLTIHVRYHASTQSSAFYVTASNQVLLHAAEEYHLSKALKPSKGGGLKEFFVQEQDFYEGSESAEHFFTTEERQWLVLRVLESVRAKKEELRVIPSVTLLEGQPIVPKFLTSGVISQVFPIHEPPALERLQQTWVQDIFAKQPLDEITEYFGVKIGMYFAWLGHYTTALSIPAVVGFIFWTIQDVGYVVFSIFNVVWVTTYLQAWKRYSAELAFRWGTLDQRDDLLAEPRPLFR</sequence>
<evidence type="ECO:0000313" key="9">
    <source>
        <dbReference type="Proteomes" id="UP000030742"/>
    </source>
</evidence>
<name>U4TTE4_DENPD</name>
<reference evidence="8 9" key="1">
    <citation type="journal article" date="2013" name="Genome Biol.">
        <title>Draft genome of the mountain pine beetle, Dendroctonus ponderosae Hopkins, a major forest pest.</title>
        <authorList>
            <person name="Keeling C.I."/>
            <person name="Yuen M.M."/>
            <person name="Liao N.Y."/>
            <person name="Docking T.R."/>
            <person name="Chan S.K."/>
            <person name="Taylor G.A."/>
            <person name="Palmquist D.L."/>
            <person name="Jackman S.D."/>
            <person name="Nguyen A."/>
            <person name="Li M."/>
            <person name="Henderson H."/>
            <person name="Janes J.K."/>
            <person name="Zhao Y."/>
            <person name="Pandoh P."/>
            <person name="Moore R."/>
            <person name="Sperling F.A."/>
            <person name="Huber D.P."/>
            <person name="Birol I."/>
            <person name="Jones S.J."/>
            <person name="Bohlmann J."/>
        </authorList>
    </citation>
    <scope>NUCLEOTIDE SEQUENCE</scope>
</reference>
<dbReference type="GO" id="GO:0005886">
    <property type="term" value="C:plasma membrane"/>
    <property type="evidence" value="ECO:0007669"/>
    <property type="project" value="TreeGrafter"/>
</dbReference>
<dbReference type="GO" id="GO:0005254">
    <property type="term" value="F:chloride channel activity"/>
    <property type="evidence" value="ECO:0007669"/>
    <property type="project" value="TreeGrafter"/>
</dbReference>
<dbReference type="OrthoDB" id="296386at2759"/>
<dbReference type="EMBL" id="KB631035">
    <property type="protein sequence ID" value="ERL84032.1"/>
    <property type="molecule type" value="Genomic_DNA"/>
</dbReference>
<comment type="caution">
    <text evidence="6">Lacks conserved residue(s) required for the propagation of feature annotation.</text>
</comment>
<dbReference type="Proteomes" id="UP000030742">
    <property type="component" value="Unassembled WGS sequence"/>
</dbReference>
<dbReference type="PANTHER" id="PTHR12308">
    <property type="entry name" value="ANOCTAMIN"/>
    <property type="match status" value="1"/>
</dbReference>
<evidence type="ECO:0000256" key="1">
    <source>
        <dbReference type="ARBA" id="ARBA00004141"/>
    </source>
</evidence>
<comment type="similarity">
    <text evidence="2 6">Belongs to the anoctamin family.</text>
</comment>
<evidence type="ECO:0000256" key="5">
    <source>
        <dbReference type="ARBA" id="ARBA00023136"/>
    </source>
</evidence>
<gene>
    <name evidence="8" type="ORF">D910_01351</name>
</gene>
<keyword evidence="5 6" id="KW-0472">Membrane</keyword>
<organism evidence="8 9">
    <name type="scientific">Dendroctonus ponderosae</name>
    <name type="common">Mountain pine beetle</name>
    <dbReference type="NCBI Taxonomy" id="77166"/>
    <lineage>
        <taxon>Eukaryota</taxon>
        <taxon>Metazoa</taxon>
        <taxon>Ecdysozoa</taxon>
        <taxon>Arthropoda</taxon>
        <taxon>Hexapoda</taxon>
        <taxon>Insecta</taxon>
        <taxon>Pterygota</taxon>
        <taxon>Neoptera</taxon>
        <taxon>Endopterygota</taxon>
        <taxon>Coleoptera</taxon>
        <taxon>Polyphaga</taxon>
        <taxon>Cucujiformia</taxon>
        <taxon>Curculionidae</taxon>
        <taxon>Scolytinae</taxon>
        <taxon>Dendroctonus</taxon>
    </lineage>
</organism>
<accession>U4TTE4</accession>
<keyword evidence="3 6" id="KW-0812">Transmembrane</keyword>
<evidence type="ECO:0000256" key="4">
    <source>
        <dbReference type="ARBA" id="ARBA00022989"/>
    </source>
</evidence>
<dbReference type="InterPro" id="IPR049452">
    <property type="entry name" value="Anoctamin_TM"/>
</dbReference>